<reference evidence="5 6" key="1">
    <citation type="journal article" date="2018" name="Int. J. Syst. Evol. Microbiol.">
        <title>Adhaeribacter swui sp. nov., isolated from wet mud.</title>
        <authorList>
            <person name="Kim D.U."/>
            <person name="Kim K.W."/>
            <person name="Kang M.S."/>
            <person name="Kim J.Y."/>
            <person name="Jang J.H."/>
            <person name="Kim M.K."/>
        </authorList>
    </citation>
    <scope>NUCLEOTIDE SEQUENCE [LARGE SCALE GENOMIC DNA]</scope>
    <source>
        <strain evidence="5 6">KCTC 52873</strain>
    </source>
</reference>
<dbReference type="Gene3D" id="2.130.10.10">
    <property type="entry name" value="YVTN repeat-like/Quinoprotein amine dehydrogenase"/>
    <property type="match status" value="2"/>
</dbReference>
<dbReference type="Proteomes" id="UP000515237">
    <property type="component" value="Chromosome"/>
</dbReference>
<keyword evidence="3" id="KW-1133">Transmembrane helix</keyword>
<keyword evidence="3" id="KW-0472">Membrane</keyword>
<dbReference type="Pfam" id="PF07495">
    <property type="entry name" value="Y_Y_Y"/>
    <property type="match status" value="1"/>
</dbReference>
<dbReference type="InterPro" id="IPR000792">
    <property type="entry name" value="Tscrpt_reg_LuxR_C"/>
</dbReference>
<protein>
    <recommendedName>
        <fullName evidence="4">HTH luxR-type domain-containing protein</fullName>
    </recommendedName>
</protein>
<dbReference type="InterPro" id="IPR036388">
    <property type="entry name" value="WH-like_DNA-bd_sf"/>
</dbReference>
<evidence type="ECO:0000256" key="2">
    <source>
        <dbReference type="SAM" id="Coils"/>
    </source>
</evidence>
<dbReference type="SUPFAM" id="SSF46894">
    <property type="entry name" value="C-terminal effector domain of the bipartite response regulators"/>
    <property type="match status" value="1"/>
</dbReference>
<name>A0A7G7G6N6_9BACT</name>
<evidence type="ECO:0000313" key="6">
    <source>
        <dbReference type="Proteomes" id="UP000515237"/>
    </source>
</evidence>
<organism evidence="5 6">
    <name type="scientific">Adhaeribacter swui</name>
    <dbReference type="NCBI Taxonomy" id="2086471"/>
    <lineage>
        <taxon>Bacteria</taxon>
        <taxon>Pseudomonadati</taxon>
        <taxon>Bacteroidota</taxon>
        <taxon>Cytophagia</taxon>
        <taxon>Cytophagales</taxon>
        <taxon>Hymenobacteraceae</taxon>
        <taxon>Adhaeribacter</taxon>
    </lineage>
</organism>
<accession>A0A7G7G6N6</accession>
<dbReference type="EMBL" id="CP055156">
    <property type="protein sequence ID" value="QNF32820.1"/>
    <property type="molecule type" value="Genomic_DNA"/>
</dbReference>
<feature type="transmembrane region" description="Helical" evidence="3">
    <location>
        <begin position="764"/>
        <end position="781"/>
    </location>
</feature>
<feature type="coiled-coil region" evidence="2">
    <location>
        <begin position="781"/>
        <end position="875"/>
    </location>
</feature>
<keyword evidence="6" id="KW-1185">Reference proteome</keyword>
<keyword evidence="3" id="KW-0812">Transmembrane</keyword>
<dbReference type="GO" id="GO:0003677">
    <property type="term" value="F:DNA binding"/>
    <property type="evidence" value="ECO:0007669"/>
    <property type="project" value="InterPro"/>
</dbReference>
<dbReference type="KEGG" id="aswu:HUW51_08775"/>
<evidence type="ECO:0000259" key="4">
    <source>
        <dbReference type="SMART" id="SM00421"/>
    </source>
</evidence>
<dbReference type="RefSeq" id="WP_185273598.1">
    <property type="nucleotide sequence ID" value="NZ_CP055156.1"/>
</dbReference>
<dbReference type="InterPro" id="IPR016032">
    <property type="entry name" value="Sig_transdc_resp-reg_C-effctor"/>
</dbReference>
<keyword evidence="2" id="KW-0175">Coiled coil</keyword>
<feature type="domain" description="HTH luxR-type" evidence="4">
    <location>
        <begin position="917"/>
        <end position="974"/>
    </location>
</feature>
<proteinExistence type="predicted"/>
<sequence>MQRIFLILLSFFFVSTVLFAQLKNEGVPFIHNFTQKVYNASPQNGAIVQDNRGVMYFGNSYGILEYDGNRWRLVELPNKTIVRSLAKDNKGRIYVGGQNDFGYLQPNAQGQMSYVSYKPLIPEQYKEFEDVWDIYPTKEGVYFATGAGVYQLQNGRIQFYAVPGSSSGFSFYVQERLLMRASGKGIYEFKNGRATFIPNSEILATYNIADMVPYADNRILMVTTEHGIFEYDGYSNFKPWGTPAQDFFKNNRVNCAIPLANGYAVGSTLGGLLMLDKSGQPQKLLNRENGLQASHIQFIYQDNSGNLWLGLNNGIDYVEINSPFTLFSAKNGVPGSGYASYLQADKLYLGTNDGLYFKNCLANESPLQPAAFQLMTGTQGQVNNLQNINGKILLAHHNGPFEITNDKAVRISEHTGIWLFLPLKSRPGYVLCGTFRGLLLYKIEAGKIMFVRRISGFQESSRVMEEDAAGNIWIAHVYKGIYKVTLSTGLDKVENLKFYDAHQGFPSNLFINVFKINNQLVFTGEHGIYQYNPQKDFFEENEEFTKYFDKNKPIRKLIQDREGNIWFAAGNEMGVLQKRGDGTYNVERKLFNKLESRLVAGFEHIAYYNPATVLIATNEGFVLYNSTFPLNKKQENQFSTLIRQVEITGGTRDSLLTGGTYLAQGLNTVNQPANKIPQLPYQLHSLRFTYSATSYEETDKMQYQYFLEGYDKNWSAWTLATQKEYTNLVEGTYVFHVRGQDIYNKAGTEATYTFTIAPPWYRTGWAYAVYIIVGVSLLFLLKKIIEQREKKETERLRQEQEKALKLQEAQHAEQVLKAEKEIIKLNNDKLENELNHKNKELASSAMHVTQSLDSIQRLKDQLQETMIRINDGEALHHMRKLLRSVEEEINFENNWEQFEIHFNQIHQDFIKRLRCDYPQLTHRDIKLCTYLRLNLSSKEIASLLNLSLRGIETSRYRIRKKMNLEQDINLTEFILKY</sequence>
<dbReference type="Gene3D" id="2.60.40.10">
    <property type="entry name" value="Immunoglobulins"/>
    <property type="match status" value="1"/>
</dbReference>
<dbReference type="GO" id="GO:0006355">
    <property type="term" value="P:regulation of DNA-templated transcription"/>
    <property type="evidence" value="ECO:0007669"/>
    <property type="project" value="InterPro"/>
</dbReference>
<dbReference type="PANTHER" id="PTHR43547:SF2">
    <property type="entry name" value="HYBRID SIGNAL TRANSDUCTION HISTIDINE KINASE C"/>
    <property type="match status" value="1"/>
</dbReference>
<dbReference type="InterPro" id="IPR013783">
    <property type="entry name" value="Ig-like_fold"/>
</dbReference>
<dbReference type="InterPro" id="IPR015943">
    <property type="entry name" value="WD40/YVTN_repeat-like_dom_sf"/>
</dbReference>
<gene>
    <name evidence="5" type="ORF">HUW51_08775</name>
</gene>
<evidence type="ECO:0000256" key="1">
    <source>
        <dbReference type="ARBA" id="ARBA00022553"/>
    </source>
</evidence>
<dbReference type="PANTHER" id="PTHR43547">
    <property type="entry name" value="TWO-COMPONENT HISTIDINE KINASE"/>
    <property type="match status" value="1"/>
</dbReference>
<evidence type="ECO:0000313" key="5">
    <source>
        <dbReference type="EMBL" id="QNF32820.1"/>
    </source>
</evidence>
<dbReference type="SMART" id="SM00421">
    <property type="entry name" value="HTH_LUXR"/>
    <property type="match status" value="1"/>
</dbReference>
<dbReference type="GO" id="GO:0000155">
    <property type="term" value="F:phosphorelay sensor kinase activity"/>
    <property type="evidence" value="ECO:0007669"/>
    <property type="project" value="TreeGrafter"/>
</dbReference>
<keyword evidence="1" id="KW-0597">Phosphoprotein</keyword>
<dbReference type="SUPFAM" id="SSF63829">
    <property type="entry name" value="Calcium-dependent phosphotriesterase"/>
    <property type="match status" value="2"/>
</dbReference>
<dbReference type="Gene3D" id="1.10.10.10">
    <property type="entry name" value="Winged helix-like DNA-binding domain superfamily/Winged helix DNA-binding domain"/>
    <property type="match status" value="1"/>
</dbReference>
<evidence type="ECO:0000256" key="3">
    <source>
        <dbReference type="SAM" id="Phobius"/>
    </source>
</evidence>
<dbReference type="InterPro" id="IPR011123">
    <property type="entry name" value="Y_Y_Y"/>
</dbReference>
<dbReference type="AlphaFoldDB" id="A0A7G7G6N6"/>